<feature type="transmembrane region" description="Helical" evidence="1">
    <location>
        <begin position="58"/>
        <end position="77"/>
    </location>
</feature>
<accession>A0A650EK70</accession>
<sequence length="225" mass="24610">MQHIELMGVFSIAFFASLGHCVGMCGGIVLAYSSLHFPSHTHFLRKIFYHLTYNFGRISTYVILGSIVGGLGKVVFFDVLPKHFALLGMGILIVICGLGILFFPRILRVVEVSFSPQSSFFAFFGKLLKNKNPSSLYVLGLCNGLLPCGIVYYFLLTASVAGNALNGAIVMFVFGVATLPSLLLLGLFTSSLQNKRTLFLAFSGVGMLLLGGYEIYKAIRMWHLS</sequence>
<evidence type="ECO:0000313" key="3">
    <source>
        <dbReference type="EMBL" id="QGT50150.1"/>
    </source>
</evidence>
<dbReference type="AlphaFoldDB" id="A0A650EK70"/>
<dbReference type="InterPro" id="IPR036259">
    <property type="entry name" value="MFS_trans_sf"/>
</dbReference>
<reference evidence="3" key="1">
    <citation type="journal article" date="2020" name="J. ISSAAS">
        <title>Lactobacilli and other gastrointestinal microbiota of Peromyscus leucopus, reservoir host for agents of Lyme disease and other zoonoses in North America.</title>
        <authorList>
            <person name="Milovic A."/>
            <person name="Bassam K."/>
            <person name="Shao H."/>
            <person name="Chatzistamou I."/>
            <person name="Tufts D.M."/>
            <person name="Diuk-Wasser M."/>
            <person name="Barbour A.G."/>
        </authorList>
    </citation>
    <scope>NUCLEOTIDE SEQUENCE</scope>
    <source>
        <strain evidence="3">LL4</strain>
    </source>
</reference>
<organism evidence="3">
    <name type="scientific">uncultured Helicobacter sp</name>
    <dbReference type="NCBI Taxonomy" id="175537"/>
    <lineage>
        <taxon>Bacteria</taxon>
        <taxon>Pseudomonadati</taxon>
        <taxon>Campylobacterota</taxon>
        <taxon>Epsilonproteobacteria</taxon>
        <taxon>Campylobacterales</taxon>
        <taxon>Helicobacteraceae</taxon>
        <taxon>Helicobacter</taxon>
        <taxon>environmental samples</taxon>
    </lineage>
</organism>
<feature type="transmembrane region" description="Helical" evidence="1">
    <location>
        <begin position="197"/>
        <end position="216"/>
    </location>
</feature>
<dbReference type="PANTHER" id="PTHR42208:SF1">
    <property type="entry name" value="HEAVY METAL TRANSPORTER"/>
    <property type="match status" value="1"/>
</dbReference>
<dbReference type="PANTHER" id="PTHR42208">
    <property type="entry name" value="HEAVY METAL TRANSPORTER-RELATED"/>
    <property type="match status" value="1"/>
</dbReference>
<protein>
    <submittedName>
        <fullName evidence="3">Membrane protein</fullName>
    </submittedName>
</protein>
<evidence type="ECO:0000259" key="2">
    <source>
        <dbReference type="Pfam" id="PF13386"/>
    </source>
</evidence>
<feature type="transmembrane region" description="Helical" evidence="1">
    <location>
        <begin position="167"/>
        <end position="185"/>
    </location>
</feature>
<gene>
    <name evidence="3" type="ORF">Helico4rc_2700</name>
</gene>
<evidence type="ECO:0000256" key="1">
    <source>
        <dbReference type="SAM" id="Phobius"/>
    </source>
</evidence>
<dbReference type="EMBL" id="MN577567">
    <property type="protein sequence ID" value="QGT50150.1"/>
    <property type="molecule type" value="Genomic_DNA"/>
</dbReference>
<keyword evidence="1" id="KW-0812">Transmembrane</keyword>
<feature type="domain" description="Urease accessory protein UreH-like transmembrane" evidence="2">
    <location>
        <begin position="9"/>
        <end position="213"/>
    </location>
</feature>
<keyword evidence="1" id="KW-1133">Transmembrane helix</keyword>
<name>A0A650EK70_9HELI</name>
<dbReference type="InterPro" id="IPR039447">
    <property type="entry name" value="UreH-like_TM_dom"/>
</dbReference>
<feature type="transmembrane region" description="Helical" evidence="1">
    <location>
        <begin position="12"/>
        <end position="37"/>
    </location>
</feature>
<keyword evidence="1" id="KW-0472">Membrane</keyword>
<dbReference type="Pfam" id="PF13386">
    <property type="entry name" value="DsbD_2"/>
    <property type="match status" value="1"/>
</dbReference>
<feature type="transmembrane region" description="Helical" evidence="1">
    <location>
        <begin position="136"/>
        <end position="155"/>
    </location>
</feature>
<dbReference type="SUPFAM" id="SSF103473">
    <property type="entry name" value="MFS general substrate transporter"/>
    <property type="match status" value="1"/>
</dbReference>
<proteinExistence type="predicted"/>
<feature type="transmembrane region" description="Helical" evidence="1">
    <location>
        <begin position="83"/>
        <end position="103"/>
    </location>
</feature>